<evidence type="ECO:0000313" key="2">
    <source>
        <dbReference type="Proteomes" id="UP000006008"/>
    </source>
</evidence>
<dbReference type="eggNOG" id="ENOG5032ZFG">
    <property type="taxonomic scope" value="Bacteria"/>
</dbReference>
<dbReference type="GeneID" id="92815983"/>
<dbReference type="STRING" id="742725.HMPREF9450_01000"/>
<name>G5H7F7_9BACT</name>
<organism evidence="1 2">
    <name type="scientific">Alistipes indistinctus YIT 12060</name>
    <dbReference type="NCBI Taxonomy" id="742725"/>
    <lineage>
        <taxon>Bacteria</taxon>
        <taxon>Pseudomonadati</taxon>
        <taxon>Bacteroidota</taxon>
        <taxon>Bacteroidia</taxon>
        <taxon>Bacteroidales</taxon>
        <taxon>Rikenellaceae</taxon>
        <taxon>Alistipes</taxon>
    </lineage>
</organism>
<dbReference type="AlphaFoldDB" id="G5H7F7"/>
<reference evidence="1 2" key="1">
    <citation type="submission" date="2011-08" db="EMBL/GenBank/DDBJ databases">
        <title>The Genome Sequence of Alistipes indistinctus YIT 12060.</title>
        <authorList>
            <consortium name="The Broad Institute Genome Sequencing Platform"/>
            <person name="Earl A."/>
            <person name="Ward D."/>
            <person name="Feldgarden M."/>
            <person name="Gevers D."/>
            <person name="Morotomi M."/>
            <person name="Young S.K."/>
            <person name="Zeng Q."/>
            <person name="Gargeya S."/>
            <person name="Fitzgerald M."/>
            <person name="Haas B."/>
            <person name="Abouelleil A."/>
            <person name="Alvarado L."/>
            <person name="Arachchi H.M."/>
            <person name="Berlin A."/>
            <person name="Brown A."/>
            <person name="Chapman S.B."/>
            <person name="Chen Z."/>
            <person name="Dunbar C."/>
            <person name="Freedman E."/>
            <person name="Gearin G."/>
            <person name="Gellesch M."/>
            <person name="Goldberg J."/>
            <person name="Griggs A."/>
            <person name="Gujja S."/>
            <person name="Heiman D."/>
            <person name="Howarth C."/>
            <person name="Larson L."/>
            <person name="Lui A."/>
            <person name="MacDonald P.J.P."/>
            <person name="Montmayeur A."/>
            <person name="Murphy C."/>
            <person name="Neiman D."/>
            <person name="Pearson M."/>
            <person name="Priest M."/>
            <person name="Roberts A."/>
            <person name="Saif S."/>
            <person name="Shea T."/>
            <person name="Shenoy N."/>
            <person name="Sisk P."/>
            <person name="Stolte C."/>
            <person name="Sykes S."/>
            <person name="Wortman J."/>
            <person name="Nusbaum C."/>
            <person name="Birren B."/>
        </authorList>
    </citation>
    <scope>NUCLEOTIDE SEQUENCE [LARGE SCALE GENOMIC DNA]</scope>
    <source>
        <strain evidence="1 2">YIT 12060</strain>
    </source>
</reference>
<dbReference type="RefSeq" id="WP_009133806.1">
    <property type="nucleotide sequence ID" value="NZ_CP102250.1"/>
</dbReference>
<gene>
    <name evidence="1" type="ORF">HMPREF9450_01000</name>
</gene>
<dbReference type="EMBL" id="ADLD01000009">
    <property type="protein sequence ID" value="EHB92796.1"/>
    <property type="molecule type" value="Genomic_DNA"/>
</dbReference>
<dbReference type="Proteomes" id="UP000006008">
    <property type="component" value="Unassembled WGS sequence"/>
</dbReference>
<evidence type="ECO:0008006" key="3">
    <source>
        <dbReference type="Google" id="ProtNLM"/>
    </source>
</evidence>
<dbReference type="InterPro" id="IPR029068">
    <property type="entry name" value="Glyas_Bleomycin-R_OHBP_Dase"/>
</dbReference>
<comment type="caution">
    <text evidence="1">The sequence shown here is derived from an EMBL/GenBank/DDBJ whole genome shotgun (WGS) entry which is preliminary data.</text>
</comment>
<dbReference type="OrthoDB" id="1986818at2"/>
<sequence length="124" mass="14278">MEEYRKDDELARCMVEWGWRYHHVGIPTRQVRPGETYLPHLKFSVSGFASSPFGAEWMRFDEECGMHELIQTVPHIAFVVEDLDFELATRGFTILTKPNPPSEGVRVAMIEHNGVPIELIEFSS</sequence>
<protein>
    <recommendedName>
        <fullName evidence="3">VOC domain-containing protein</fullName>
    </recommendedName>
</protein>
<dbReference type="PATRIC" id="fig|742725.3.peg.1058"/>
<evidence type="ECO:0000313" key="1">
    <source>
        <dbReference type="EMBL" id="EHB92796.1"/>
    </source>
</evidence>
<accession>G5H7F7</accession>
<dbReference type="HOGENOM" id="CLU_139617_1_0_10"/>
<dbReference type="SUPFAM" id="SSF54593">
    <property type="entry name" value="Glyoxalase/Bleomycin resistance protein/Dihydroxybiphenyl dioxygenase"/>
    <property type="match status" value="1"/>
</dbReference>
<keyword evidence="2" id="KW-1185">Reference proteome</keyword>
<proteinExistence type="predicted"/>
<dbReference type="Gene3D" id="3.10.180.10">
    <property type="entry name" value="2,3-Dihydroxybiphenyl 1,2-Dioxygenase, domain 1"/>
    <property type="match status" value="1"/>
</dbReference>